<dbReference type="EMBL" id="JAFHKR010000037">
    <property type="protein sequence ID" value="MBN3553311.1"/>
    <property type="molecule type" value="Genomic_DNA"/>
</dbReference>
<dbReference type="Proteomes" id="UP001296923">
    <property type="component" value="Unassembled WGS sequence"/>
</dbReference>
<evidence type="ECO:0000313" key="2">
    <source>
        <dbReference type="Proteomes" id="UP001296923"/>
    </source>
</evidence>
<dbReference type="RefSeq" id="WP_205724521.1">
    <property type="nucleotide sequence ID" value="NZ_JAFHKR010000037.1"/>
</dbReference>
<keyword evidence="2" id="KW-1185">Reference proteome</keyword>
<gene>
    <name evidence="1" type="ORF">JYA63_03470</name>
</gene>
<protein>
    <submittedName>
        <fullName evidence="1">Uncharacterized protein</fullName>
    </submittedName>
</protein>
<proteinExistence type="predicted"/>
<name>A0ABS2ZPI7_9BACL</name>
<comment type="caution">
    <text evidence="1">The sequence shown here is derived from an EMBL/GenBank/DDBJ whole genome shotgun (WGS) entry which is preliminary data.</text>
</comment>
<evidence type="ECO:0000313" key="1">
    <source>
        <dbReference type="EMBL" id="MBN3553311.1"/>
    </source>
</evidence>
<sequence>MKNTQTIQISIYNSFNNSFSEKTEYEFVYEAKVTCVAEFIVLTYQFNKFVKYKKPTDKNWYTPRTMIKRLFKNEIENIPLIKIAEVNCWEKKREEANLKREQADLRREERQGITDKAMAEMFEHDNLCSEFDYYTHEEYSCNNTNLNTKDEIVVALKKELSNKLGDIRNDRIICSDFEYPVRYEVQRAIADYVSSLIYRLTDDEEYHWKKNNSPEIHNLDKEINEYRLIKWSELEQQ</sequence>
<organism evidence="1 2">
    <name type="scientific">Fictibacillus nanhaiensis</name>
    <dbReference type="NCBI Taxonomy" id="742169"/>
    <lineage>
        <taxon>Bacteria</taxon>
        <taxon>Bacillati</taxon>
        <taxon>Bacillota</taxon>
        <taxon>Bacilli</taxon>
        <taxon>Bacillales</taxon>
        <taxon>Fictibacillaceae</taxon>
        <taxon>Fictibacillus</taxon>
    </lineage>
</organism>
<reference evidence="1 2" key="1">
    <citation type="submission" date="2021-01" db="EMBL/GenBank/DDBJ databases">
        <title>Genome Sequencing of Type Strains.</title>
        <authorList>
            <person name="Lemaire J.F."/>
            <person name="Inderbitzin P."/>
            <person name="Collins S.B."/>
            <person name="Wespe N."/>
            <person name="Knight-Connoni V."/>
        </authorList>
    </citation>
    <scope>NUCLEOTIDE SEQUENCE [LARGE SCALE GENOMIC DNA]</scope>
    <source>
        <strain evidence="1 2">DSM 23009</strain>
    </source>
</reference>
<accession>A0ABS2ZPI7</accession>